<evidence type="ECO:0000313" key="1">
    <source>
        <dbReference type="EMBL" id="EME37459.1"/>
    </source>
</evidence>
<keyword evidence="2" id="KW-1185">Reference proteome</keyword>
<accession>M2YG06</accession>
<dbReference type="AlphaFoldDB" id="M2YG06"/>
<dbReference type="Proteomes" id="UP000009877">
    <property type="component" value="Unassembled WGS sequence"/>
</dbReference>
<comment type="caution">
    <text evidence="1">The sequence shown here is derived from an EMBL/GenBank/DDBJ whole genome shotgun (WGS) entry which is preliminary data.</text>
</comment>
<evidence type="ECO:0000313" key="2">
    <source>
        <dbReference type="Proteomes" id="UP000009877"/>
    </source>
</evidence>
<dbReference type="RefSeq" id="WP_006213983.1">
    <property type="nucleotide sequence ID" value="NZ_ANHZ02000004.1"/>
</dbReference>
<dbReference type="EMBL" id="ANHZ02000004">
    <property type="protein sequence ID" value="EME37459.1"/>
    <property type="molecule type" value="Genomic_DNA"/>
</dbReference>
<organism evidence="1 2">
    <name type="scientific">Kocuria palustris PEL</name>
    <dbReference type="NCBI Taxonomy" id="1236550"/>
    <lineage>
        <taxon>Bacteria</taxon>
        <taxon>Bacillati</taxon>
        <taxon>Actinomycetota</taxon>
        <taxon>Actinomycetes</taxon>
        <taxon>Micrococcales</taxon>
        <taxon>Micrococcaceae</taxon>
        <taxon>Kocuria</taxon>
    </lineage>
</organism>
<name>M2YG06_9MICC</name>
<proteinExistence type="predicted"/>
<reference evidence="1 2" key="1">
    <citation type="journal article" date="2014" name="Genome Announc.">
        <title>Draft Genome Sequence of Kocuria palustris PEL.</title>
        <authorList>
            <person name="Sharma G."/>
            <person name="Khatri I."/>
            <person name="Subramanian S."/>
        </authorList>
    </citation>
    <scope>NUCLEOTIDE SEQUENCE [LARGE SCALE GENOMIC DNA]</scope>
    <source>
        <strain evidence="1 2">PEL</strain>
    </source>
</reference>
<gene>
    <name evidence="1" type="ORF">C884_01967</name>
</gene>
<sequence>MSDALHQALQAKRADLDYLHPYNVPLHLVPEAPVVPPRTDHRWIDFGDREAREWSRVLFLLPRQGHSATVMAAASSTWRFGRLPNLNNAPEVARAARALGHTPESAWEMLVTLIVMRQDQEHDPNVAYDLRVWALWIERMNHLADPITAARHCLKAVGQR</sequence>
<protein>
    <submittedName>
        <fullName evidence="1">Uncharacterized protein</fullName>
    </submittedName>
</protein>